<dbReference type="EMBL" id="JBICCN010000373">
    <property type="protein sequence ID" value="KAL3072875.1"/>
    <property type="molecule type" value="Genomic_DNA"/>
</dbReference>
<dbReference type="Proteomes" id="UP001620645">
    <property type="component" value="Unassembled WGS sequence"/>
</dbReference>
<evidence type="ECO:0000256" key="2">
    <source>
        <dbReference type="SAM" id="Coils"/>
    </source>
</evidence>
<feature type="region of interest" description="Disordered" evidence="3">
    <location>
        <begin position="246"/>
        <end position="368"/>
    </location>
</feature>
<feature type="compositionally biased region" description="Basic and acidic residues" evidence="3">
    <location>
        <begin position="309"/>
        <end position="329"/>
    </location>
</feature>
<evidence type="ECO:0000256" key="1">
    <source>
        <dbReference type="ARBA" id="ARBA00005655"/>
    </source>
</evidence>
<keyword evidence="2" id="KW-0175">Coiled coil</keyword>
<dbReference type="Pfam" id="PF03194">
    <property type="entry name" value="LUC7"/>
    <property type="match status" value="1"/>
</dbReference>
<dbReference type="PANTHER" id="PTHR12375">
    <property type="entry name" value="RNA-BINDING PROTEIN LUC7-RELATED"/>
    <property type="match status" value="1"/>
</dbReference>
<feature type="compositionally biased region" description="Basic residues" evidence="3">
    <location>
        <begin position="299"/>
        <end position="308"/>
    </location>
</feature>
<feature type="coiled-coil region" evidence="2">
    <location>
        <begin position="114"/>
        <end position="174"/>
    </location>
</feature>
<feature type="compositionally biased region" description="Basic residues" evidence="3">
    <location>
        <begin position="267"/>
        <end position="288"/>
    </location>
</feature>
<organism evidence="4 5">
    <name type="scientific">Heterodera schachtii</name>
    <name type="common">Sugarbeet cyst nematode worm</name>
    <name type="synonym">Tylenchus schachtii</name>
    <dbReference type="NCBI Taxonomy" id="97005"/>
    <lineage>
        <taxon>Eukaryota</taxon>
        <taxon>Metazoa</taxon>
        <taxon>Ecdysozoa</taxon>
        <taxon>Nematoda</taxon>
        <taxon>Chromadorea</taxon>
        <taxon>Rhabditida</taxon>
        <taxon>Tylenchina</taxon>
        <taxon>Tylenchomorpha</taxon>
        <taxon>Tylenchoidea</taxon>
        <taxon>Heteroderidae</taxon>
        <taxon>Heteroderinae</taxon>
        <taxon>Heterodera</taxon>
    </lineage>
</organism>
<sequence length="368" mass="42968">MTAKDQIAAMLNELMGPGRNEDKNLDLNFRDNDVCKFFLAGFCPHDEFVNTKADLGACRYVHDENLRIAYRKSEHFEKLGYERQFYYFLRRIHDDMMRRIERHKERLALTQGAQNMDEITKKQLEEKAQRLEREMSEFVEVAERAGSRGDLDKSQKYVKRAEEVNAELENVRKLLDPEARQREVYQAGYKDPNAPKPMRVCEVCGSFLIIGDVQQRIDDHMQGRQHLGYAKITATLAELKLKLRDEVTPERTVSSRSPMSATSGGGQRRHRRSRSKSHERKANRKRSRSNNSRAEGGGHRRMKRSHSRHRDDANNNEKHSAHGDASDDHRRRRVRNSASRSPPPTKQKSHHHQNNGHGDYVNHHHHRR</sequence>
<dbReference type="InterPro" id="IPR004882">
    <property type="entry name" value="Luc7-rel"/>
</dbReference>
<reference evidence="4 5" key="1">
    <citation type="submission" date="2024-10" db="EMBL/GenBank/DDBJ databases">
        <authorList>
            <person name="Kim D."/>
        </authorList>
    </citation>
    <scope>NUCLEOTIDE SEQUENCE [LARGE SCALE GENOMIC DNA]</scope>
    <source>
        <strain evidence="4">Taebaek</strain>
    </source>
</reference>
<dbReference type="AlphaFoldDB" id="A0ABD2I4V6"/>
<evidence type="ECO:0000256" key="3">
    <source>
        <dbReference type="SAM" id="MobiDB-lite"/>
    </source>
</evidence>
<comment type="caution">
    <text evidence="4">The sequence shown here is derived from an EMBL/GenBank/DDBJ whole genome shotgun (WGS) entry which is preliminary data.</text>
</comment>
<evidence type="ECO:0000313" key="4">
    <source>
        <dbReference type="EMBL" id="KAL3072875.1"/>
    </source>
</evidence>
<protein>
    <submittedName>
        <fullName evidence="4">Uncharacterized protein</fullName>
    </submittedName>
</protein>
<keyword evidence="5" id="KW-1185">Reference proteome</keyword>
<comment type="similarity">
    <text evidence="1">Belongs to the Luc7 family.</text>
</comment>
<name>A0ABD2I4V6_HETSC</name>
<accession>A0ABD2I4V6</accession>
<proteinExistence type="inferred from homology"/>
<evidence type="ECO:0000313" key="5">
    <source>
        <dbReference type="Proteomes" id="UP001620645"/>
    </source>
</evidence>
<feature type="compositionally biased region" description="Polar residues" evidence="3">
    <location>
        <begin position="251"/>
        <end position="262"/>
    </location>
</feature>
<gene>
    <name evidence="4" type="ORF">niasHS_017849</name>
</gene>